<dbReference type="AlphaFoldDB" id="A0A367R0V1"/>
<evidence type="ECO:0000313" key="2">
    <source>
        <dbReference type="Proteomes" id="UP000252085"/>
    </source>
</evidence>
<protein>
    <submittedName>
        <fullName evidence="1">Uncharacterized protein</fullName>
    </submittedName>
</protein>
<accession>A0A367R0V1</accession>
<comment type="caution">
    <text evidence="1">The sequence shown here is derived from an EMBL/GenBank/DDBJ whole genome shotgun (WGS) entry which is preliminary data.</text>
</comment>
<dbReference type="EMBL" id="LXQE01000200">
    <property type="protein sequence ID" value="RCJ29203.1"/>
    <property type="molecule type" value="Genomic_DNA"/>
</dbReference>
<organism evidence="1 2">
    <name type="scientific">Nostoc punctiforme NIES-2108</name>
    <dbReference type="NCBI Taxonomy" id="1356359"/>
    <lineage>
        <taxon>Bacteria</taxon>
        <taxon>Bacillati</taxon>
        <taxon>Cyanobacteriota</taxon>
        <taxon>Cyanophyceae</taxon>
        <taxon>Nostocales</taxon>
        <taxon>Nostocaceae</taxon>
        <taxon>Nostoc</taxon>
    </lineage>
</organism>
<evidence type="ECO:0000313" key="1">
    <source>
        <dbReference type="EMBL" id="RCJ29203.1"/>
    </source>
</evidence>
<proteinExistence type="predicted"/>
<gene>
    <name evidence="1" type="ORF">A6769_36010</name>
</gene>
<name>A0A367R0V1_NOSPU</name>
<reference evidence="1 2" key="1">
    <citation type="submission" date="2016-04" db="EMBL/GenBank/DDBJ databases">
        <authorList>
            <person name="Evans L.H."/>
            <person name="Alamgir A."/>
            <person name="Owens N."/>
            <person name="Weber N.D."/>
            <person name="Virtaneva K."/>
            <person name="Barbian K."/>
            <person name="Babar A."/>
            <person name="Rosenke K."/>
        </authorList>
    </citation>
    <scope>NUCLEOTIDE SEQUENCE [LARGE SCALE GENOMIC DNA]</scope>
    <source>
        <strain evidence="1">NIES-2108</strain>
    </source>
</reference>
<sequence>MVWSTSTFPELALPTIDPSMQAIATYIKDGLNDRIGELKTGIVAVRHAICYNSLPADLSSFPLLKVYRNTDNFTWGQNTTQMTIGYCLSFPDEERIPGILRWVAVNIDSLMREYGINHRGCCPSFDPESQIKAEYRVMSLNGEPVYTFLLVNFEITEDIGCNE</sequence>
<dbReference type="Proteomes" id="UP000252085">
    <property type="component" value="Unassembled WGS sequence"/>
</dbReference>